<dbReference type="EMBL" id="CP163441">
    <property type="protein sequence ID" value="XDQ48088.1"/>
    <property type="molecule type" value="Genomic_DNA"/>
</dbReference>
<dbReference type="RefSeq" id="WP_369226919.1">
    <property type="nucleotide sequence ID" value="NZ_CP163441.1"/>
</dbReference>
<dbReference type="InterPro" id="IPR015421">
    <property type="entry name" value="PyrdxlP-dep_Trfase_major"/>
</dbReference>
<dbReference type="SUPFAM" id="SSF53383">
    <property type="entry name" value="PLP-dependent transferases"/>
    <property type="match status" value="1"/>
</dbReference>
<dbReference type="InterPro" id="IPR015424">
    <property type="entry name" value="PyrdxlP-dep_Trfase"/>
</dbReference>
<gene>
    <name evidence="2" type="ORF">AB5J52_40735</name>
</gene>
<protein>
    <recommendedName>
        <fullName evidence="3">8-amino-7-oxononanoate synthase</fullName>
    </recommendedName>
</protein>
<organism evidence="2">
    <name type="scientific">Streptomyces sp. R39</name>
    <dbReference type="NCBI Taxonomy" id="3238631"/>
    <lineage>
        <taxon>Bacteria</taxon>
        <taxon>Bacillati</taxon>
        <taxon>Actinomycetota</taxon>
        <taxon>Actinomycetes</taxon>
        <taxon>Kitasatosporales</taxon>
        <taxon>Streptomycetaceae</taxon>
        <taxon>Streptomyces</taxon>
    </lineage>
</organism>
<sequence>MHRRDRILLDKLSHDSLRQGAAPGGATVEFFRHLDDDAVRRHLAGIRATDSKNAVLVVTQGVFSMDSDTPQLPNSWPSAASSAPS</sequence>
<feature type="region of interest" description="Disordered" evidence="1">
    <location>
        <begin position="66"/>
        <end position="85"/>
    </location>
</feature>
<proteinExistence type="predicted"/>
<name>A0AB39QX39_9ACTN</name>
<evidence type="ECO:0008006" key="3">
    <source>
        <dbReference type="Google" id="ProtNLM"/>
    </source>
</evidence>
<reference evidence="2" key="1">
    <citation type="submission" date="2024-07" db="EMBL/GenBank/DDBJ databases">
        <authorList>
            <person name="Yu S.T."/>
        </authorList>
    </citation>
    <scope>NUCLEOTIDE SEQUENCE</scope>
    <source>
        <strain evidence="2">R39</strain>
    </source>
</reference>
<evidence type="ECO:0000313" key="2">
    <source>
        <dbReference type="EMBL" id="XDQ48088.1"/>
    </source>
</evidence>
<evidence type="ECO:0000256" key="1">
    <source>
        <dbReference type="SAM" id="MobiDB-lite"/>
    </source>
</evidence>
<feature type="compositionally biased region" description="Low complexity" evidence="1">
    <location>
        <begin position="73"/>
        <end position="85"/>
    </location>
</feature>
<dbReference type="Gene3D" id="3.40.640.10">
    <property type="entry name" value="Type I PLP-dependent aspartate aminotransferase-like (Major domain)"/>
    <property type="match status" value="1"/>
</dbReference>
<accession>A0AB39QX39</accession>
<dbReference type="AlphaFoldDB" id="A0AB39QX39"/>